<dbReference type="PROSITE" id="PS50878">
    <property type="entry name" value="RT_POL"/>
    <property type="match status" value="1"/>
</dbReference>
<dbReference type="GeneTree" id="ENSGT00940000153064"/>
<proteinExistence type="predicted"/>
<evidence type="ECO:0000313" key="4">
    <source>
        <dbReference type="Proteomes" id="UP000008227"/>
    </source>
</evidence>
<dbReference type="Pfam" id="PF00078">
    <property type="entry name" value="RVT_1"/>
    <property type="match status" value="1"/>
</dbReference>
<dbReference type="InterPro" id="IPR043502">
    <property type="entry name" value="DNA/RNA_pol_sf"/>
</dbReference>
<dbReference type="InterPro" id="IPR000477">
    <property type="entry name" value="RT_dom"/>
</dbReference>
<evidence type="ECO:0000256" key="1">
    <source>
        <dbReference type="ARBA" id="ARBA00012493"/>
    </source>
</evidence>
<accession>A0A8W4FIW5</accession>
<dbReference type="GO" id="GO:0003964">
    <property type="term" value="F:RNA-directed DNA polymerase activity"/>
    <property type="evidence" value="ECO:0007669"/>
    <property type="project" value="UniProtKB-EC"/>
</dbReference>
<dbReference type="Proteomes" id="UP000008227">
    <property type="component" value="Chromosome 11"/>
</dbReference>
<dbReference type="CDD" id="cd01650">
    <property type="entry name" value="RT_nLTR_like"/>
    <property type="match status" value="1"/>
</dbReference>
<dbReference type="EC" id="2.7.7.49" evidence="1"/>
<feature type="domain" description="Reverse transcriptase" evidence="2">
    <location>
        <begin position="1"/>
        <end position="211"/>
    </location>
</feature>
<reference evidence="3" key="1">
    <citation type="journal article" date="2020" name="Gigascience">
        <title>An improved pig reference genome sequence to enable pig genetics and genomics research.</title>
        <authorList>
            <person name="Warr A."/>
            <person name="Affara N."/>
            <person name="Aken B."/>
            <person name="Beiki H."/>
            <person name="Bickhart D.M."/>
            <person name="Billis K."/>
            <person name="Chow W."/>
            <person name="Eory L."/>
            <person name="Finlayson H.A."/>
            <person name="Flicek P."/>
            <person name="Giron C.G."/>
            <person name="Griffin D.K."/>
            <person name="Hall R."/>
            <person name="Hannum G."/>
            <person name="Hourlier T."/>
            <person name="Howe K."/>
            <person name="Hume D.A."/>
            <person name="Izuogu O."/>
            <person name="Kim K."/>
            <person name="Koren S."/>
            <person name="Liu H."/>
            <person name="Manchanda N."/>
            <person name="Martin F.J."/>
            <person name="Nonneman D.J."/>
            <person name="O'Connor R.E."/>
            <person name="Phillippy A.M."/>
            <person name="Rohrer G.A."/>
            <person name="Rosen B.D."/>
            <person name="Rund L.A."/>
            <person name="Sargent C.A."/>
            <person name="Schook L.B."/>
            <person name="Schroeder S.G."/>
            <person name="Schwartz A.S."/>
            <person name="Skinner B.M."/>
            <person name="Talbot R."/>
            <person name="Tseng E."/>
            <person name="Tuggle C.K."/>
            <person name="Watson M."/>
            <person name="Smith T.P.L."/>
            <person name="Archibald A.L."/>
        </authorList>
    </citation>
    <scope>NUCLEOTIDE SEQUENCE [LARGE SCALE GENOMIC DNA]</scope>
    <source>
        <strain evidence="3">Duroc</strain>
    </source>
</reference>
<dbReference type="AlphaFoldDB" id="A0A8W4FIW5"/>
<name>A0A8W4FIW5_PIG</name>
<evidence type="ECO:0000313" key="3">
    <source>
        <dbReference type="Ensembl" id="ENSSSCP00000078824.1"/>
    </source>
</evidence>
<dbReference type="Ensembl" id="ENSSSCT00000092814.1">
    <property type="protein sequence ID" value="ENSSSCP00000078824.1"/>
    <property type="gene ID" value="ENSSSCG00000051933.1"/>
</dbReference>
<dbReference type="PANTHER" id="PTHR19446">
    <property type="entry name" value="REVERSE TRANSCRIPTASES"/>
    <property type="match status" value="1"/>
</dbReference>
<reference evidence="3" key="2">
    <citation type="submission" date="2025-08" db="UniProtKB">
        <authorList>
            <consortium name="Ensembl"/>
        </authorList>
    </citation>
    <scope>IDENTIFICATION</scope>
</reference>
<protein>
    <recommendedName>
        <fullName evidence="1">RNA-directed DNA polymerase</fullName>
        <ecNumber evidence="1">2.7.7.49</ecNumber>
    </recommendedName>
</protein>
<organism evidence="3 4">
    <name type="scientific">Sus scrofa</name>
    <name type="common">Pig</name>
    <dbReference type="NCBI Taxonomy" id="9823"/>
    <lineage>
        <taxon>Eukaryota</taxon>
        <taxon>Metazoa</taxon>
        <taxon>Chordata</taxon>
        <taxon>Craniata</taxon>
        <taxon>Vertebrata</taxon>
        <taxon>Euteleostomi</taxon>
        <taxon>Mammalia</taxon>
        <taxon>Eutheria</taxon>
        <taxon>Laurasiatheria</taxon>
        <taxon>Artiodactyla</taxon>
        <taxon>Suina</taxon>
        <taxon>Suidae</taxon>
        <taxon>Sus</taxon>
    </lineage>
</organism>
<keyword evidence="4" id="KW-1185">Reference proteome</keyword>
<dbReference type="SUPFAM" id="SSF56672">
    <property type="entry name" value="DNA/RNA polymerases"/>
    <property type="match status" value="1"/>
</dbReference>
<evidence type="ECO:0000259" key="2">
    <source>
        <dbReference type="PROSITE" id="PS50878"/>
    </source>
</evidence>
<reference evidence="3" key="3">
    <citation type="submission" date="2025-09" db="UniProtKB">
        <authorList>
            <consortium name="Ensembl"/>
        </authorList>
    </citation>
    <scope>IDENTIFICATION</scope>
</reference>
<sequence>MNIDAKILNKILANRIQQHTKKIIHHDQVGFIPGSQGWFNICKSISIIHHINKKKVKNHMIISIDAEKAFDKVQHPFMIKTLAKVGIEGTFLNIIKAIYDKPTANIILNGEKLKTFSLKPGTRQGCPLSPLLFNIVLEVPATAIRQTKEIKGIHIGREEIKLSLYADDMILYIENPKDSTPKLLELINKFSKEAGYKINIQKSMAFLYTSN</sequence>